<dbReference type="Proteomes" id="UP000293483">
    <property type="component" value="Unassembled WGS sequence"/>
</dbReference>
<dbReference type="RefSeq" id="WP_130148932.1">
    <property type="nucleotide sequence ID" value="NZ_SGSU01000042.1"/>
</dbReference>
<reference evidence="1 2" key="1">
    <citation type="submission" date="2019-02" db="EMBL/GenBank/DDBJ databases">
        <title>The Batch Genome Submission of Acinetobacter spp. strains.</title>
        <authorList>
            <person name="Qin J."/>
            <person name="Hu Y."/>
            <person name="Ye H."/>
            <person name="Wei L."/>
            <person name="Feng Y."/>
            <person name="Zong Z."/>
        </authorList>
    </citation>
    <scope>NUCLEOTIDE SEQUENCE [LARGE SCALE GENOMIC DNA]</scope>
    <source>
        <strain evidence="1 2">WCHABo060081</strain>
    </source>
</reference>
<accession>A0A4Q7ANY8</accession>
<dbReference type="AlphaFoldDB" id="A0A4Q7ANY8"/>
<gene>
    <name evidence="1" type="ORF">EXE25_18910</name>
</gene>
<name>A0A4Q7ANY8_9GAMM</name>
<sequence length="61" mass="7168">MLLQVDDVVINTDKIRLIKINDKANYVMVIFDENHSKKVSFPHAEDMERFLAKIGRKDFFA</sequence>
<comment type="caution">
    <text evidence="1">The sequence shown here is derived from an EMBL/GenBank/DDBJ whole genome shotgun (WGS) entry which is preliminary data.</text>
</comment>
<evidence type="ECO:0000313" key="2">
    <source>
        <dbReference type="Proteomes" id="UP000293483"/>
    </source>
</evidence>
<organism evidence="1 2">
    <name type="scientific">Acinetobacter bouvetii</name>
    <dbReference type="NCBI Taxonomy" id="202951"/>
    <lineage>
        <taxon>Bacteria</taxon>
        <taxon>Pseudomonadati</taxon>
        <taxon>Pseudomonadota</taxon>
        <taxon>Gammaproteobacteria</taxon>
        <taxon>Moraxellales</taxon>
        <taxon>Moraxellaceae</taxon>
        <taxon>Acinetobacter</taxon>
    </lineage>
</organism>
<proteinExistence type="predicted"/>
<evidence type="ECO:0000313" key="1">
    <source>
        <dbReference type="EMBL" id="RZG63668.1"/>
    </source>
</evidence>
<dbReference type="EMBL" id="SGSU01000042">
    <property type="protein sequence ID" value="RZG63668.1"/>
    <property type="molecule type" value="Genomic_DNA"/>
</dbReference>
<protein>
    <submittedName>
        <fullName evidence="1">Uncharacterized protein</fullName>
    </submittedName>
</protein>